<dbReference type="HOGENOM" id="CLU_3046701_0_0_10"/>
<reference evidence="1 2" key="1">
    <citation type="submission" date="2009-09" db="EMBL/GenBank/DDBJ databases">
        <authorList>
            <person name="Weinstock G."/>
            <person name="Sodergren E."/>
            <person name="Clifton S."/>
            <person name="Fulton L."/>
            <person name="Fulton B."/>
            <person name="Courtney L."/>
            <person name="Fronick C."/>
            <person name="Harrison M."/>
            <person name="Strong C."/>
            <person name="Farmer C."/>
            <person name="Delahaunty K."/>
            <person name="Markovic C."/>
            <person name="Hall O."/>
            <person name="Minx P."/>
            <person name="Tomlinson C."/>
            <person name="Mitreva M."/>
            <person name="Nelson J."/>
            <person name="Hou S."/>
            <person name="Wollam A."/>
            <person name="Pepin K.H."/>
            <person name="Johnson M."/>
            <person name="Bhonagiri V."/>
            <person name="Nash W.E."/>
            <person name="Warren W."/>
            <person name="Chinwalla A."/>
            <person name="Mardis E.R."/>
            <person name="Wilson R.K."/>
        </authorList>
    </citation>
    <scope>NUCLEOTIDE SEQUENCE [LARGE SCALE GENOMIC DNA]</scope>
    <source>
        <strain evidence="1 2">F0319</strain>
    </source>
</reference>
<dbReference type="Proteomes" id="UP000003327">
    <property type="component" value="Unassembled WGS sequence"/>
</dbReference>
<gene>
    <name evidence="1" type="ORF">HMPREF0973_02724</name>
</gene>
<proteinExistence type="predicted"/>
<evidence type="ECO:0000313" key="2">
    <source>
        <dbReference type="Proteomes" id="UP000003327"/>
    </source>
</evidence>
<comment type="caution">
    <text evidence="1">The sequence shown here is derived from an EMBL/GenBank/DDBJ whole genome shotgun (WGS) entry which is preliminary data.</text>
</comment>
<evidence type="ECO:0000313" key="1">
    <source>
        <dbReference type="EMBL" id="EEX17431.1"/>
    </source>
</evidence>
<organism evidence="1 2">
    <name type="scientific">Prevotella veroralis F0319</name>
    <dbReference type="NCBI Taxonomy" id="649761"/>
    <lineage>
        <taxon>Bacteria</taxon>
        <taxon>Pseudomonadati</taxon>
        <taxon>Bacteroidota</taxon>
        <taxon>Bacteroidia</taxon>
        <taxon>Bacteroidales</taxon>
        <taxon>Prevotellaceae</taxon>
        <taxon>Prevotella</taxon>
    </lineage>
</organism>
<accession>C9MSV5</accession>
<name>C9MSV5_9BACT</name>
<dbReference type="EMBL" id="ACVA01000067">
    <property type="protein sequence ID" value="EEX17431.1"/>
    <property type="molecule type" value="Genomic_DNA"/>
</dbReference>
<keyword evidence="2" id="KW-1185">Reference proteome</keyword>
<protein>
    <submittedName>
        <fullName evidence="1">Uncharacterized protein</fullName>
    </submittedName>
</protein>
<dbReference type="AlphaFoldDB" id="C9MSV5"/>
<sequence>MYKIVGKGFQRSYLTFLMEETPIGEQLEYELLNNSNKAISRGGETLLHLRKAYL</sequence>